<dbReference type="EMBL" id="OX395137">
    <property type="protein sequence ID" value="CAI5788382.1"/>
    <property type="molecule type" value="Genomic_DNA"/>
</dbReference>
<accession>A0AA35L345</accession>
<gene>
    <name evidence="1" type="ORF">PODLI_1B042924</name>
</gene>
<organism evidence="1 2">
    <name type="scientific">Podarcis lilfordi</name>
    <name type="common">Lilford's wall lizard</name>
    <dbReference type="NCBI Taxonomy" id="74358"/>
    <lineage>
        <taxon>Eukaryota</taxon>
        <taxon>Metazoa</taxon>
        <taxon>Chordata</taxon>
        <taxon>Craniata</taxon>
        <taxon>Vertebrata</taxon>
        <taxon>Euteleostomi</taxon>
        <taxon>Lepidosauria</taxon>
        <taxon>Squamata</taxon>
        <taxon>Bifurcata</taxon>
        <taxon>Unidentata</taxon>
        <taxon>Episquamata</taxon>
        <taxon>Laterata</taxon>
        <taxon>Lacertibaenia</taxon>
        <taxon>Lacertidae</taxon>
        <taxon>Podarcis</taxon>
    </lineage>
</organism>
<evidence type="ECO:0000313" key="1">
    <source>
        <dbReference type="EMBL" id="CAI5788382.1"/>
    </source>
</evidence>
<sequence>MLPESSFVLQISLEKAGDHLNKERGTPNYLVYCSLSGFPLYEAWDTSLPVQLLFQSISSSNEIETIGHVILYCPLYRDSRKELIEPILRKIPRSTDDTYIRHLLADKEPEIIRSVAKYCYIATRIRRAMMSTKEYKL</sequence>
<keyword evidence="2" id="KW-1185">Reference proteome</keyword>
<reference evidence="1" key="1">
    <citation type="submission" date="2022-12" db="EMBL/GenBank/DDBJ databases">
        <authorList>
            <person name="Alioto T."/>
            <person name="Alioto T."/>
            <person name="Gomez Garrido J."/>
        </authorList>
    </citation>
    <scope>NUCLEOTIDE SEQUENCE</scope>
</reference>
<protein>
    <submittedName>
        <fullName evidence="1">Uncharacterized protein</fullName>
    </submittedName>
</protein>
<proteinExistence type="predicted"/>
<dbReference type="AlphaFoldDB" id="A0AA35L345"/>
<name>A0AA35L345_9SAUR</name>
<evidence type="ECO:0000313" key="2">
    <source>
        <dbReference type="Proteomes" id="UP001178461"/>
    </source>
</evidence>
<dbReference type="Proteomes" id="UP001178461">
    <property type="component" value="Chromosome 12"/>
</dbReference>